<dbReference type="InterPro" id="IPR027417">
    <property type="entry name" value="P-loop_NTPase"/>
</dbReference>
<feature type="domain" description="AAA+ ATPase" evidence="2">
    <location>
        <begin position="442"/>
        <end position="569"/>
    </location>
</feature>
<dbReference type="InterPro" id="IPR056599">
    <property type="entry name" value="AAA_lid_fung"/>
</dbReference>
<dbReference type="SMART" id="SM00382">
    <property type="entry name" value="AAA"/>
    <property type="match status" value="1"/>
</dbReference>
<dbReference type="Pfam" id="PF23232">
    <property type="entry name" value="AAA_lid_13"/>
    <property type="match status" value="1"/>
</dbReference>
<accession>A0A9W8TPX8</accession>
<evidence type="ECO:0000313" key="4">
    <source>
        <dbReference type="Proteomes" id="UP001148614"/>
    </source>
</evidence>
<dbReference type="PANTHER" id="PTHR46411:SF4">
    <property type="entry name" value="AAA+ ATPASE DOMAIN-CONTAINING PROTEIN"/>
    <property type="match status" value="1"/>
</dbReference>
<dbReference type="GO" id="GO:0016887">
    <property type="term" value="F:ATP hydrolysis activity"/>
    <property type="evidence" value="ECO:0007669"/>
    <property type="project" value="InterPro"/>
</dbReference>
<comment type="caution">
    <text evidence="3">The sequence shown here is derived from an EMBL/GenBank/DDBJ whole genome shotgun (WGS) entry which is preliminary data.</text>
</comment>
<protein>
    <recommendedName>
        <fullName evidence="2">AAA+ ATPase domain-containing protein</fullName>
    </recommendedName>
</protein>
<dbReference type="SUPFAM" id="SSF52540">
    <property type="entry name" value="P-loop containing nucleoside triphosphate hydrolases"/>
    <property type="match status" value="1"/>
</dbReference>
<dbReference type="Proteomes" id="UP001148614">
    <property type="component" value="Unassembled WGS sequence"/>
</dbReference>
<dbReference type="Gene3D" id="3.40.50.300">
    <property type="entry name" value="P-loop containing nucleotide triphosphate hydrolases"/>
    <property type="match status" value="1"/>
</dbReference>
<name>A0A9W8TPX8_9PEZI</name>
<dbReference type="GO" id="GO:0005524">
    <property type="term" value="F:ATP binding"/>
    <property type="evidence" value="ECO:0007669"/>
    <property type="project" value="InterPro"/>
</dbReference>
<proteinExistence type="predicted"/>
<dbReference type="InterPro" id="IPR003593">
    <property type="entry name" value="AAA+_ATPase"/>
</dbReference>
<dbReference type="EMBL" id="JANPWZ010000460">
    <property type="protein sequence ID" value="KAJ3576726.1"/>
    <property type="molecule type" value="Genomic_DNA"/>
</dbReference>
<dbReference type="AlphaFoldDB" id="A0A9W8TPX8"/>
<organism evidence="3 4">
    <name type="scientific">Xylaria arbuscula</name>
    <dbReference type="NCBI Taxonomy" id="114810"/>
    <lineage>
        <taxon>Eukaryota</taxon>
        <taxon>Fungi</taxon>
        <taxon>Dikarya</taxon>
        <taxon>Ascomycota</taxon>
        <taxon>Pezizomycotina</taxon>
        <taxon>Sordariomycetes</taxon>
        <taxon>Xylariomycetidae</taxon>
        <taxon>Xylariales</taxon>
        <taxon>Xylariaceae</taxon>
        <taxon>Xylaria</taxon>
    </lineage>
</organism>
<dbReference type="VEuPathDB" id="FungiDB:F4678DRAFT_420118"/>
<keyword evidence="4" id="KW-1185">Reference proteome</keyword>
<evidence type="ECO:0000256" key="1">
    <source>
        <dbReference type="SAM" id="MobiDB-lite"/>
    </source>
</evidence>
<sequence length="686" mass="79235">MEPAQLDRQGLAEGKSTGPWIRYRVEHRHSGTNEVMSHRDSKESNPEDKLGNDGPNSPAFTLVTTYMVPGSLLAGQQQSWVQPMSTTTLPPLYSLHLSSPAIVHALRSVVQYYPSQDLTGDIVVKWPYPILVHHYEELTRYRDVVSQKDPSSLCEREKGAYEDLGLLLQYLDRSVMPEVRKEQERNKRGFETFAYKWVRMRPSTTHLINWHLRYDGTYLGRVRVESESDKFDGEQEQDGILVGDLNTSELPRIVTDQLEYGKMYWNLLQKQCKHVKGKTQDTIPKEVDSLVMVDMQSYFLAEGTRPEQLDTTDSRNWTSDCKCEVCRKKIENEENRVEMVSLFEDYNKIVPDEDDTLTDHQYLLCDFEIPAFVFKTRTWESFHVRDLSEPRFDESLIDNLVMDPKRKQTLKALAKCFSRQNKNGEQLKGGPWTADFVQGKGHGFIFLLHGRPGIGKTYTAECIAAFTKRPLMVLTPSDIGTNPASIEINLTRNFKTAKSWDAVLLIDEADVFMERRSTADIFRNSLVAGFLRALEFYDGILFLTTNRVGSFDDAFISRVHVQMYYPDFDDEQRQQIWQTFVNKLAKERGDYMRLNVNAKEYIRGSDIRALKWNGREIRNAFQTAVSLAEYDSEKGEDGKITITDDHLRAVVELSRDFKEYLGELHRGDEAKRAERNYERLDSYAPS</sequence>
<dbReference type="InterPro" id="IPR003959">
    <property type="entry name" value="ATPase_AAA_core"/>
</dbReference>
<evidence type="ECO:0000313" key="3">
    <source>
        <dbReference type="EMBL" id="KAJ3576726.1"/>
    </source>
</evidence>
<dbReference type="Pfam" id="PF00004">
    <property type="entry name" value="AAA"/>
    <property type="match status" value="1"/>
</dbReference>
<feature type="compositionally biased region" description="Basic and acidic residues" evidence="1">
    <location>
        <begin position="28"/>
        <end position="51"/>
    </location>
</feature>
<evidence type="ECO:0000259" key="2">
    <source>
        <dbReference type="SMART" id="SM00382"/>
    </source>
</evidence>
<reference evidence="3" key="1">
    <citation type="submission" date="2022-07" db="EMBL/GenBank/DDBJ databases">
        <title>Genome Sequence of Xylaria arbuscula.</title>
        <authorList>
            <person name="Buettner E."/>
        </authorList>
    </citation>
    <scope>NUCLEOTIDE SEQUENCE</scope>
    <source>
        <strain evidence="3">VT107</strain>
    </source>
</reference>
<feature type="region of interest" description="Disordered" evidence="1">
    <location>
        <begin position="1"/>
        <end position="56"/>
    </location>
</feature>
<gene>
    <name evidence="3" type="ORF">NPX13_g3611</name>
</gene>
<dbReference type="PANTHER" id="PTHR46411">
    <property type="entry name" value="FAMILY ATPASE, PUTATIVE-RELATED"/>
    <property type="match status" value="1"/>
</dbReference>